<dbReference type="CDD" id="cd07989">
    <property type="entry name" value="LPLAT_AGPAT-like"/>
    <property type="match status" value="1"/>
</dbReference>
<dbReference type="PANTHER" id="PTHR10434">
    <property type="entry name" value="1-ACYL-SN-GLYCEROL-3-PHOSPHATE ACYLTRANSFERASE"/>
    <property type="match status" value="1"/>
</dbReference>
<evidence type="ECO:0000256" key="2">
    <source>
        <dbReference type="ARBA" id="ARBA00022679"/>
    </source>
</evidence>
<accession>A0A4P9VT73</accession>
<keyword evidence="4" id="KW-1133">Transmembrane helix</keyword>
<dbReference type="GO" id="GO:0006654">
    <property type="term" value="P:phosphatidic acid biosynthetic process"/>
    <property type="evidence" value="ECO:0007669"/>
    <property type="project" value="TreeGrafter"/>
</dbReference>
<evidence type="ECO:0000256" key="3">
    <source>
        <dbReference type="ARBA" id="ARBA00023315"/>
    </source>
</evidence>
<dbReference type="GO" id="GO:0003841">
    <property type="term" value="F:1-acylglycerol-3-phosphate O-acyltransferase activity"/>
    <property type="evidence" value="ECO:0007669"/>
    <property type="project" value="TreeGrafter"/>
</dbReference>
<sequence length="224" mass="25313">MSTTCTTKPKKTKWLKLLFFALLIKPIITILIGLRIYNRELLPCFGPAIVVANHNSHLDAVVLMSLYPLKTLSMVRPVAAADYFFRNRFLSWFSKNILDLVPIERNTLTNKEDLLQPCHQALADNQILILFPEGTRGEPEQRQPLKKGIFYLSQAHAECTVTPVFIYGLGKTLPKGEKVIVPFFSDIVIGQPVPSAPNATDYIANLQLSFDQLAQKIKTDRYII</sequence>
<comment type="pathway">
    <text evidence="1">Lipid metabolism.</text>
</comment>
<comment type="caution">
    <text evidence="6">The sequence shown here is derived from an EMBL/GenBank/DDBJ whole genome shotgun (WGS) entry which is preliminary data.</text>
</comment>
<keyword evidence="2 6" id="KW-0808">Transferase</keyword>
<name>A0A4P9VT73_9GAMM</name>
<keyword evidence="7" id="KW-1185">Reference proteome</keyword>
<organism evidence="6 7">
    <name type="scientific">Zooshikella ganghwensis</name>
    <dbReference type="NCBI Taxonomy" id="202772"/>
    <lineage>
        <taxon>Bacteria</taxon>
        <taxon>Pseudomonadati</taxon>
        <taxon>Pseudomonadota</taxon>
        <taxon>Gammaproteobacteria</taxon>
        <taxon>Oceanospirillales</taxon>
        <taxon>Zooshikellaceae</taxon>
        <taxon>Zooshikella</taxon>
    </lineage>
</organism>
<protein>
    <submittedName>
        <fullName evidence="6">1-acyl-sn-glycerol-3-phosphate acyltransferase</fullName>
    </submittedName>
</protein>
<reference evidence="6 7" key="1">
    <citation type="submission" date="2017-04" db="EMBL/GenBank/DDBJ databases">
        <title>Draft genome sequence of Zooshikella ganghwensis VG4 isolated from Red Sea sediments.</title>
        <authorList>
            <person name="Rehman Z."/>
            <person name="Alam I."/>
            <person name="Kamau A."/>
            <person name="Bajic V."/>
            <person name="Leiknes T."/>
        </authorList>
    </citation>
    <scope>NUCLEOTIDE SEQUENCE [LARGE SCALE GENOMIC DNA]</scope>
    <source>
        <strain evidence="6 7">VG4</strain>
    </source>
</reference>
<evidence type="ECO:0000256" key="4">
    <source>
        <dbReference type="SAM" id="Phobius"/>
    </source>
</evidence>
<evidence type="ECO:0000313" key="6">
    <source>
        <dbReference type="EMBL" id="RDH45624.1"/>
    </source>
</evidence>
<dbReference type="PANTHER" id="PTHR10434:SF11">
    <property type="entry name" value="1-ACYL-SN-GLYCEROL-3-PHOSPHATE ACYLTRANSFERASE"/>
    <property type="match status" value="1"/>
</dbReference>
<dbReference type="EMBL" id="NDXW01000001">
    <property type="protein sequence ID" value="RDH45624.1"/>
    <property type="molecule type" value="Genomic_DNA"/>
</dbReference>
<dbReference type="AlphaFoldDB" id="A0A4P9VT73"/>
<evidence type="ECO:0000256" key="1">
    <source>
        <dbReference type="ARBA" id="ARBA00005189"/>
    </source>
</evidence>
<keyword evidence="4" id="KW-0472">Membrane</keyword>
<dbReference type="InterPro" id="IPR002123">
    <property type="entry name" value="Plipid/glycerol_acylTrfase"/>
</dbReference>
<dbReference type="SMART" id="SM00563">
    <property type="entry name" value="PlsC"/>
    <property type="match status" value="1"/>
</dbReference>
<dbReference type="Pfam" id="PF01553">
    <property type="entry name" value="Acyltransferase"/>
    <property type="match status" value="1"/>
</dbReference>
<feature type="transmembrane region" description="Helical" evidence="4">
    <location>
        <begin position="17"/>
        <end position="37"/>
    </location>
</feature>
<keyword evidence="4" id="KW-0812">Transmembrane</keyword>
<evidence type="ECO:0000259" key="5">
    <source>
        <dbReference type="SMART" id="SM00563"/>
    </source>
</evidence>
<gene>
    <name evidence="6" type="ORF">B9G39_20410</name>
</gene>
<dbReference type="Proteomes" id="UP000257039">
    <property type="component" value="Unassembled WGS sequence"/>
</dbReference>
<evidence type="ECO:0000313" key="7">
    <source>
        <dbReference type="Proteomes" id="UP000257039"/>
    </source>
</evidence>
<proteinExistence type="predicted"/>
<dbReference type="SUPFAM" id="SSF69593">
    <property type="entry name" value="Glycerol-3-phosphate (1)-acyltransferase"/>
    <property type="match status" value="1"/>
</dbReference>
<feature type="domain" description="Phospholipid/glycerol acyltransferase" evidence="5">
    <location>
        <begin position="48"/>
        <end position="169"/>
    </location>
</feature>
<dbReference type="RefSeq" id="WP_094788560.1">
    <property type="nucleotide sequence ID" value="NZ_NDXW01000001.1"/>
</dbReference>
<keyword evidence="3 6" id="KW-0012">Acyltransferase</keyword>